<dbReference type="PANTHER" id="PTHR23415">
    <property type="entry name" value="CYCLIN-DEPENDENT KINASES REGULATORY SUBUNIT/60S RIBOSOME SUBUNIT BIOGENESIS PROTEIN NIP7"/>
    <property type="match status" value="1"/>
</dbReference>
<keyword evidence="6" id="KW-1185">Reference proteome</keyword>
<gene>
    <name evidence="5" type="ORF">NEDG_00015</name>
</gene>
<evidence type="ECO:0000256" key="1">
    <source>
        <dbReference type="ARBA" id="ARBA00007782"/>
    </source>
</evidence>
<evidence type="ECO:0000256" key="2">
    <source>
        <dbReference type="ARBA" id="ARBA00022618"/>
    </source>
</evidence>
<evidence type="ECO:0000313" key="6">
    <source>
        <dbReference type="Proteomes" id="UP000185944"/>
    </source>
</evidence>
<comment type="function">
    <text evidence="4">Binds to the catalytic subunit of the cyclin dependent kinases and is essential for their biological function.</text>
</comment>
<evidence type="ECO:0000313" key="5">
    <source>
        <dbReference type="EMBL" id="OAG31540.1"/>
    </source>
</evidence>
<proteinExistence type="inferred from homology"/>
<name>A0A177EJI1_9MICR</name>
<evidence type="ECO:0000256" key="3">
    <source>
        <dbReference type="ARBA" id="ARBA00023306"/>
    </source>
</evidence>
<dbReference type="FunFam" id="3.30.170.10:FF:000001">
    <property type="entry name" value="Cyclin-dependent kinases regulatory subunit"/>
    <property type="match status" value="1"/>
</dbReference>
<protein>
    <recommendedName>
        <fullName evidence="4">Cyclin-dependent kinases regulatory subunit</fullName>
    </recommendedName>
</protein>
<comment type="similarity">
    <text evidence="1 4">Belongs to the CKS family.</text>
</comment>
<sequence length="85" mass="10317">MTNNSQYIAQFAEKIYYSEPYEDERKNLYRHVILPLEISKYVPKNKLLSEGEWRDLGVMQSRGWRHYMVYKPEPHILLFKKAHSL</sequence>
<dbReference type="EMBL" id="LTDL01000014">
    <property type="protein sequence ID" value="OAG31540.1"/>
    <property type="molecule type" value="Genomic_DNA"/>
</dbReference>
<dbReference type="GO" id="GO:0051301">
    <property type="term" value="P:cell division"/>
    <property type="evidence" value="ECO:0007669"/>
    <property type="project" value="UniProtKB-UniRule"/>
</dbReference>
<dbReference type="GeneID" id="93646365"/>
<dbReference type="Proteomes" id="UP000185944">
    <property type="component" value="Unassembled WGS sequence"/>
</dbReference>
<keyword evidence="5" id="KW-0418">Kinase</keyword>
<dbReference type="STRING" id="1805483.A0A177EJI1"/>
<evidence type="ECO:0000256" key="4">
    <source>
        <dbReference type="RuleBase" id="RU311113"/>
    </source>
</evidence>
<dbReference type="RefSeq" id="XP_067545141.1">
    <property type="nucleotide sequence ID" value="XM_067687433.1"/>
</dbReference>
<dbReference type="GO" id="GO:0016538">
    <property type="term" value="F:cyclin-dependent protein serine/threonine kinase regulator activity"/>
    <property type="evidence" value="ECO:0007669"/>
    <property type="project" value="InterPro"/>
</dbReference>
<dbReference type="AlphaFoldDB" id="A0A177EJI1"/>
<dbReference type="VEuPathDB" id="MicrosporidiaDB:NEDG_00015"/>
<dbReference type="PRINTS" id="PR00296">
    <property type="entry name" value="CYCLINKINASE"/>
</dbReference>
<dbReference type="SUPFAM" id="SSF55637">
    <property type="entry name" value="Cell cycle regulatory proteins"/>
    <property type="match status" value="1"/>
</dbReference>
<dbReference type="GO" id="GO:0016301">
    <property type="term" value="F:kinase activity"/>
    <property type="evidence" value="ECO:0007669"/>
    <property type="project" value="UniProtKB-KW"/>
</dbReference>
<dbReference type="SMART" id="SM01084">
    <property type="entry name" value="CKS"/>
    <property type="match status" value="1"/>
</dbReference>
<accession>A0A177EJI1</accession>
<keyword evidence="3 4" id="KW-0131">Cell cycle</keyword>
<dbReference type="InterPro" id="IPR036858">
    <property type="entry name" value="Cyclin-dep_kinase_reg-sub_sf"/>
</dbReference>
<organism evidence="5 6">
    <name type="scientific">Nematocida displodere</name>
    <dbReference type="NCBI Taxonomy" id="1805483"/>
    <lineage>
        <taxon>Eukaryota</taxon>
        <taxon>Fungi</taxon>
        <taxon>Fungi incertae sedis</taxon>
        <taxon>Microsporidia</taxon>
        <taxon>Nematocida</taxon>
    </lineage>
</organism>
<dbReference type="InterPro" id="IPR000789">
    <property type="entry name" value="Cyclin-dep_kinase_reg-sub"/>
</dbReference>
<reference evidence="5 6" key="1">
    <citation type="submission" date="2016-02" db="EMBL/GenBank/DDBJ databases">
        <title>Discovery of a natural microsporidian pathogen with a broad tissue tropism in Caenorhabditis elegans.</title>
        <authorList>
            <person name="Luallen R.J."/>
            <person name="Reinke A.W."/>
            <person name="Tong L."/>
            <person name="Botts M.R."/>
            <person name="Felix M.-A."/>
            <person name="Troemel E.R."/>
        </authorList>
    </citation>
    <scope>NUCLEOTIDE SEQUENCE [LARGE SCALE GENOMIC DNA]</scope>
    <source>
        <strain evidence="5 6">JUm2807</strain>
    </source>
</reference>
<dbReference type="Pfam" id="PF01111">
    <property type="entry name" value="CKS"/>
    <property type="match status" value="1"/>
</dbReference>
<dbReference type="Gene3D" id="3.30.170.10">
    <property type="entry name" value="Cyclin-dependent kinase, regulatory subunit"/>
    <property type="match status" value="1"/>
</dbReference>
<dbReference type="OrthoDB" id="440676at2759"/>
<comment type="caution">
    <text evidence="5">The sequence shown here is derived from an EMBL/GenBank/DDBJ whole genome shotgun (WGS) entry which is preliminary data.</text>
</comment>
<keyword evidence="2 4" id="KW-0132">Cell division</keyword>
<keyword evidence="5" id="KW-0808">Transferase</keyword>